<organism evidence="1">
    <name type="scientific">Rhizophora mucronata</name>
    <name type="common">Asiatic mangrove</name>
    <dbReference type="NCBI Taxonomy" id="61149"/>
    <lineage>
        <taxon>Eukaryota</taxon>
        <taxon>Viridiplantae</taxon>
        <taxon>Streptophyta</taxon>
        <taxon>Embryophyta</taxon>
        <taxon>Tracheophyta</taxon>
        <taxon>Spermatophyta</taxon>
        <taxon>Magnoliopsida</taxon>
        <taxon>eudicotyledons</taxon>
        <taxon>Gunneridae</taxon>
        <taxon>Pentapetalae</taxon>
        <taxon>rosids</taxon>
        <taxon>fabids</taxon>
        <taxon>Malpighiales</taxon>
        <taxon>Rhizophoraceae</taxon>
        <taxon>Rhizophora</taxon>
    </lineage>
</organism>
<proteinExistence type="predicted"/>
<sequence>MPLCDRFQMITRQNK</sequence>
<dbReference type="EMBL" id="GGEC01092335">
    <property type="protein sequence ID" value="MBX72819.1"/>
    <property type="molecule type" value="Transcribed_RNA"/>
</dbReference>
<evidence type="ECO:0000313" key="1">
    <source>
        <dbReference type="EMBL" id="MBX72819.1"/>
    </source>
</evidence>
<accession>A0A2P2R0N8</accession>
<protein>
    <submittedName>
        <fullName evidence="1">Uncharacterized protein</fullName>
    </submittedName>
</protein>
<reference evidence="1" key="1">
    <citation type="submission" date="2018-02" db="EMBL/GenBank/DDBJ databases">
        <title>Rhizophora mucronata_Transcriptome.</title>
        <authorList>
            <person name="Meera S.P."/>
            <person name="Sreeshan A."/>
            <person name="Augustine A."/>
        </authorList>
    </citation>
    <scope>NUCLEOTIDE SEQUENCE</scope>
    <source>
        <tissue evidence="1">Leaf</tissue>
    </source>
</reference>
<name>A0A2P2R0N8_RHIMU</name>